<proteinExistence type="predicted"/>
<name>A0A938B746_UNCTE</name>
<evidence type="ECO:0000313" key="2">
    <source>
        <dbReference type="Proteomes" id="UP000712673"/>
    </source>
</evidence>
<dbReference type="EMBL" id="VGLS01001169">
    <property type="protein sequence ID" value="MBM3227055.1"/>
    <property type="molecule type" value="Genomic_DNA"/>
</dbReference>
<evidence type="ECO:0008006" key="3">
    <source>
        <dbReference type="Google" id="ProtNLM"/>
    </source>
</evidence>
<reference evidence="1" key="1">
    <citation type="submission" date="2019-03" db="EMBL/GenBank/DDBJ databases">
        <title>Lake Tanganyika Metagenome-Assembled Genomes (MAGs).</title>
        <authorList>
            <person name="Tran P."/>
        </authorList>
    </citation>
    <scope>NUCLEOTIDE SEQUENCE</scope>
    <source>
        <strain evidence="1">K_DeepCast_65m_m2_066</strain>
    </source>
</reference>
<dbReference type="Gene3D" id="1.20.1600.10">
    <property type="entry name" value="Outer membrane efflux proteins (OEP)"/>
    <property type="match status" value="1"/>
</dbReference>
<gene>
    <name evidence="1" type="ORF">FJZ47_25085</name>
</gene>
<dbReference type="AlphaFoldDB" id="A0A938B746"/>
<dbReference type="SUPFAM" id="SSF56954">
    <property type="entry name" value="Outer membrane efflux proteins (OEP)"/>
    <property type="match status" value="1"/>
</dbReference>
<accession>A0A938B746</accession>
<dbReference type="Proteomes" id="UP000712673">
    <property type="component" value="Unassembled WGS sequence"/>
</dbReference>
<comment type="caution">
    <text evidence="1">The sequence shown here is derived from an EMBL/GenBank/DDBJ whole genome shotgun (WGS) entry which is preliminary data.</text>
</comment>
<dbReference type="GO" id="GO:0015562">
    <property type="term" value="F:efflux transmembrane transporter activity"/>
    <property type="evidence" value="ECO:0007669"/>
    <property type="project" value="InterPro"/>
</dbReference>
<sequence>MRQTRDWLCMLGCCLTVAFGYAPLAFANQRLTLAQCLERALTTSPDIAEAQASIRLAESQLAQAKAGRLPQATFTSLNGIVNG</sequence>
<feature type="non-terminal residue" evidence="1">
    <location>
        <position position="83"/>
    </location>
</feature>
<organism evidence="1 2">
    <name type="scientific">Tectimicrobiota bacterium</name>
    <dbReference type="NCBI Taxonomy" id="2528274"/>
    <lineage>
        <taxon>Bacteria</taxon>
        <taxon>Pseudomonadati</taxon>
        <taxon>Nitrospinota/Tectimicrobiota group</taxon>
        <taxon>Candidatus Tectimicrobiota</taxon>
    </lineage>
</organism>
<evidence type="ECO:0000313" key="1">
    <source>
        <dbReference type="EMBL" id="MBM3227055.1"/>
    </source>
</evidence>
<protein>
    <recommendedName>
        <fullName evidence="3">TolC family protein</fullName>
    </recommendedName>
</protein>